<dbReference type="EMBL" id="JBDIZK010000001">
    <property type="protein sequence ID" value="MEN3745748.1"/>
    <property type="molecule type" value="Genomic_DNA"/>
</dbReference>
<reference evidence="1 2" key="1">
    <citation type="submission" date="2024-05" db="EMBL/GenBank/DDBJ databases">
        <title>Sphingomonas sp. HF-S3 16S ribosomal RNA gene Genome sequencing and assembly.</title>
        <authorList>
            <person name="Lee H."/>
        </authorList>
    </citation>
    <scope>NUCLEOTIDE SEQUENCE [LARGE SCALE GENOMIC DNA]</scope>
    <source>
        <strain evidence="1 2">HF-S3</strain>
    </source>
</reference>
<organism evidence="1 2">
    <name type="scientific">Sphingomonas rustica</name>
    <dbReference type="NCBI Taxonomy" id="3103142"/>
    <lineage>
        <taxon>Bacteria</taxon>
        <taxon>Pseudomonadati</taxon>
        <taxon>Pseudomonadota</taxon>
        <taxon>Alphaproteobacteria</taxon>
        <taxon>Sphingomonadales</taxon>
        <taxon>Sphingomonadaceae</taxon>
        <taxon>Sphingomonas</taxon>
    </lineage>
</organism>
<name>A0ABV0B2C5_9SPHN</name>
<evidence type="ECO:0000313" key="1">
    <source>
        <dbReference type="EMBL" id="MEN3745748.1"/>
    </source>
</evidence>
<comment type="caution">
    <text evidence="1">The sequence shown here is derived from an EMBL/GenBank/DDBJ whole genome shotgun (WGS) entry which is preliminary data.</text>
</comment>
<gene>
    <name evidence="1" type="ORF">TPR58_01115</name>
</gene>
<sequence length="121" mass="13346">MNLQRSWWSAFASFSIAVALFVSLLPQGVAVAAYERAAFSEHDAGIQLLVPDRYIDGRRLSKDWRPESNRSDLDGGALLPIDPQMLAGVEPVGSVPAAATAYRIELHRWRPRAQPRAPPLP</sequence>
<protein>
    <submittedName>
        <fullName evidence="1">Uncharacterized protein</fullName>
    </submittedName>
</protein>
<evidence type="ECO:0000313" key="2">
    <source>
        <dbReference type="Proteomes" id="UP001427805"/>
    </source>
</evidence>
<proteinExistence type="predicted"/>
<accession>A0ABV0B2C5</accession>
<keyword evidence="2" id="KW-1185">Reference proteome</keyword>
<dbReference type="RefSeq" id="WP_346244753.1">
    <property type="nucleotide sequence ID" value="NZ_JBDIZK010000001.1"/>
</dbReference>
<dbReference type="Proteomes" id="UP001427805">
    <property type="component" value="Unassembled WGS sequence"/>
</dbReference>